<comment type="similarity">
    <text evidence="1 4">Belongs to the serpin family.</text>
</comment>
<dbReference type="Gene3D" id="2.30.39.10">
    <property type="entry name" value="Alpha-1-antitrypsin, domain 1"/>
    <property type="match status" value="1"/>
</dbReference>
<keyword evidence="8" id="KW-1185">Reference proteome</keyword>
<feature type="signal peptide" evidence="5">
    <location>
        <begin position="1"/>
        <end position="18"/>
    </location>
</feature>
<evidence type="ECO:0000313" key="7">
    <source>
        <dbReference type="EMBL" id="CAK1593805.1"/>
    </source>
</evidence>
<evidence type="ECO:0000259" key="6">
    <source>
        <dbReference type="SMART" id="SM00093"/>
    </source>
</evidence>
<evidence type="ECO:0000256" key="3">
    <source>
        <dbReference type="ARBA" id="ARBA00022900"/>
    </source>
</evidence>
<dbReference type="InterPro" id="IPR023796">
    <property type="entry name" value="Serpin_dom"/>
</dbReference>
<proteinExistence type="inferred from homology"/>
<dbReference type="CDD" id="cd00172">
    <property type="entry name" value="serpin"/>
    <property type="match status" value="1"/>
</dbReference>
<gene>
    <name evidence="7" type="ORF">PARMNEM_LOCUS13538</name>
</gene>
<dbReference type="PROSITE" id="PS00284">
    <property type="entry name" value="SERPIN"/>
    <property type="match status" value="1"/>
</dbReference>
<feature type="domain" description="Serpin" evidence="6">
    <location>
        <begin position="139"/>
        <end position="496"/>
    </location>
</feature>
<keyword evidence="3" id="KW-0722">Serine protease inhibitor</keyword>
<dbReference type="InterPro" id="IPR042178">
    <property type="entry name" value="Serpin_sf_1"/>
</dbReference>
<protein>
    <recommendedName>
        <fullName evidence="6">Serpin domain-containing protein</fullName>
    </recommendedName>
</protein>
<dbReference type="InterPro" id="IPR000215">
    <property type="entry name" value="Serpin_fam"/>
</dbReference>
<comment type="caution">
    <text evidence="7">The sequence shown here is derived from an EMBL/GenBank/DDBJ whole genome shotgun (WGS) entry which is preliminary data.</text>
</comment>
<dbReference type="InterPro" id="IPR023795">
    <property type="entry name" value="Serpin_CS"/>
</dbReference>
<reference evidence="7 8" key="1">
    <citation type="submission" date="2023-11" db="EMBL/GenBank/DDBJ databases">
        <authorList>
            <person name="Hedman E."/>
            <person name="Englund M."/>
            <person name="Stromberg M."/>
            <person name="Nyberg Akerstrom W."/>
            <person name="Nylinder S."/>
            <person name="Jareborg N."/>
            <person name="Kallberg Y."/>
            <person name="Kronander E."/>
        </authorList>
    </citation>
    <scope>NUCLEOTIDE SEQUENCE [LARGE SCALE GENOMIC DNA]</scope>
</reference>
<dbReference type="PANTHER" id="PTHR11461:SF211">
    <property type="entry name" value="GH10112P-RELATED"/>
    <property type="match status" value="1"/>
</dbReference>
<dbReference type="SUPFAM" id="SSF56574">
    <property type="entry name" value="Serpins"/>
    <property type="match status" value="1"/>
</dbReference>
<accession>A0AAV1LFN1</accession>
<dbReference type="Gene3D" id="2.10.310.10">
    <property type="entry name" value="Serpins superfamily"/>
    <property type="match status" value="1"/>
</dbReference>
<dbReference type="Pfam" id="PF00079">
    <property type="entry name" value="Serpin"/>
    <property type="match status" value="1"/>
</dbReference>
<keyword evidence="5" id="KW-0732">Signal</keyword>
<dbReference type="Proteomes" id="UP001314205">
    <property type="component" value="Unassembled WGS sequence"/>
</dbReference>
<dbReference type="InterPro" id="IPR036186">
    <property type="entry name" value="Serpin_sf"/>
</dbReference>
<dbReference type="InterPro" id="IPR042185">
    <property type="entry name" value="Serpin_sf_2"/>
</dbReference>
<dbReference type="Gene3D" id="3.30.497.10">
    <property type="entry name" value="Antithrombin, subunit I, domain 2"/>
    <property type="match status" value="1"/>
</dbReference>
<evidence type="ECO:0000256" key="4">
    <source>
        <dbReference type="RuleBase" id="RU000411"/>
    </source>
</evidence>
<dbReference type="PANTHER" id="PTHR11461">
    <property type="entry name" value="SERINE PROTEASE INHIBITOR, SERPIN"/>
    <property type="match status" value="1"/>
</dbReference>
<dbReference type="EMBL" id="CAVLGL010000089">
    <property type="protein sequence ID" value="CAK1593805.1"/>
    <property type="molecule type" value="Genomic_DNA"/>
</dbReference>
<organism evidence="7 8">
    <name type="scientific">Parnassius mnemosyne</name>
    <name type="common">clouded apollo</name>
    <dbReference type="NCBI Taxonomy" id="213953"/>
    <lineage>
        <taxon>Eukaryota</taxon>
        <taxon>Metazoa</taxon>
        <taxon>Ecdysozoa</taxon>
        <taxon>Arthropoda</taxon>
        <taxon>Hexapoda</taxon>
        <taxon>Insecta</taxon>
        <taxon>Pterygota</taxon>
        <taxon>Neoptera</taxon>
        <taxon>Endopterygota</taxon>
        <taxon>Lepidoptera</taxon>
        <taxon>Glossata</taxon>
        <taxon>Ditrysia</taxon>
        <taxon>Papilionoidea</taxon>
        <taxon>Papilionidae</taxon>
        <taxon>Parnassiinae</taxon>
        <taxon>Parnassini</taxon>
        <taxon>Parnassius</taxon>
        <taxon>Driopa</taxon>
    </lineage>
</organism>
<keyword evidence="2" id="KW-0646">Protease inhibitor</keyword>
<evidence type="ECO:0000256" key="2">
    <source>
        <dbReference type="ARBA" id="ARBA00022690"/>
    </source>
</evidence>
<dbReference type="GO" id="GO:0004867">
    <property type="term" value="F:serine-type endopeptidase inhibitor activity"/>
    <property type="evidence" value="ECO:0007669"/>
    <property type="project" value="UniProtKB-KW"/>
</dbReference>
<evidence type="ECO:0000256" key="5">
    <source>
        <dbReference type="SAM" id="SignalP"/>
    </source>
</evidence>
<dbReference type="AlphaFoldDB" id="A0AAV1LFN1"/>
<dbReference type="GO" id="GO:0005615">
    <property type="term" value="C:extracellular space"/>
    <property type="evidence" value="ECO:0007669"/>
    <property type="project" value="InterPro"/>
</dbReference>
<name>A0AAV1LFN1_9NEOP</name>
<sequence>MALKLVIYMSLIIWNVNSQRSQNPIMYQQNIPDFYMGQTFIENSHHLHPQINSDYNINPRHNMFSRGYDKSTGQILVENRFVPDNKVSYSQTEIQAIQPIHYHTVQPDQQIYSEGNEHSKMSQNINFDNNTFAITSFGLKLLKGMSRDPGNILASPYSIAMLLALIQQGAFGETQNEITKVLQLMPESSAELFRDLTNAVKKRKSHNIWKIASNVVLADTFSVDSRFKSIAIHNFESDVTNINFNNPLEASQMINNWVAAKTNNKILNLLAPDALQLDTLAVLVNAIYFKGIWETKFRTELTKPKTFNLSNGSKKVVPFMHARRMFRTDIDSDIHSQVLLIPFEKAQYSMMIILPFEGINALDVLSSLTEQKLYAYQKFTAKEVQLEIPRFTVKSERNIFDLLNFLGIWRIFSNEANLTGIGTYQGITPRISTAVHNAVLSIDEQGGSAAAATAFSVVALSNDDSAITFHVNRPFLIVLWDNQLNVPLFMGKIEDPTL</sequence>
<dbReference type="SMART" id="SM00093">
    <property type="entry name" value="SERPIN"/>
    <property type="match status" value="1"/>
</dbReference>
<evidence type="ECO:0000313" key="8">
    <source>
        <dbReference type="Proteomes" id="UP001314205"/>
    </source>
</evidence>
<feature type="chain" id="PRO_5043897895" description="Serpin domain-containing protein" evidence="5">
    <location>
        <begin position="19"/>
        <end position="498"/>
    </location>
</feature>
<evidence type="ECO:0000256" key="1">
    <source>
        <dbReference type="ARBA" id="ARBA00009500"/>
    </source>
</evidence>